<dbReference type="PROSITE" id="PS00973">
    <property type="entry name" value="USP_2"/>
    <property type="match status" value="1"/>
</dbReference>
<protein>
    <recommendedName>
        <fullName evidence="1">Ubiquitin carboxyl-terminal hydrolase</fullName>
        <ecNumber evidence="1">3.4.19.12</ecNumber>
    </recommendedName>
</protein>
<dbReference type="GO" id="GO:0006508">
    <property type="term" value="P:proteolysis"/>
    <property type="evidence" value="ECO:0007669"/>
    <property type="project" value="UniProtKB-KW"/>
</dbReference>
<keyword evidence="2" id="KW-0175">Coiled coil</keyword>
<proteinExistence type="inferred from homology"/>
<keyword evidence="1" id="KW-0645">Protease</keyword>
<evidence type="ECO:0000256" key="2">
    <source>
        <dbReference type="SAM" id="Coils"/>
    </source>
</evidence>
<feature type="domain" description="USP" evidence="3">
    <location>
        <begin position="26"/>
        <end position="444"/>
    </location>
</feature>
<dbReference type="Pfam" id="PF00443">
    <property type="entry name" value="UCH"/>
    <property type="match status" value="1"/>
</dbReference>
<evidence type="ECO:0000259" key="3">
    <source>
        <dbReference type="PROSITE" id="PS50235"/>
    </source>
</evidence>
<dbReference type="InterPro" id="IPR028889">
    <property type="entry name" value="USP"/>
</dbReference>
<keyword evidence="1 4" id="KW-0378">Hydrolase</keyword>
<dbReference type="Gene3D" id="3.90.70.10">
    <property type="entry name" value="Cysteine proteinases"/>
    <property type="match status" value="1"/>
</dbReference>
<dbReference type="PROSITE" id="PS50235">
    <property type="entry name" value="USP_3"/>
    <property type="match status" value="1"/>
</dbReference>
<organism evidence="4 5">
    <name type="scientific">Anaeramoeba ignava</name>
    <name type="common">Anaerobic marine amoeba</name>
    <dbReference type="NCBI Taxonomy" id="1746090"/>
    <lineage>
        <taxon>Eukaryota</taxon>
        <taxon>Metamonada</taxon>
        <taxon>Anaeramoebidae</taxon>
        <taxon>Anaeramoeba</taxon>
    </lineage>
</organism>
<keyword evidence="5" id="KW-1185">Reference proteome</keyword>
<dbReference type="GO" id="GO:0016579">
    <property type="term" value="P:protein deubiquitination"/>
    <property type="evidence" value="ECO:0007669"/>
    <property type="project" value="InterPro"/>
</dbReference>
<feature type="coiled-coil region" evidence="2">
    <location>
        <begin position="267"/>
        <end position="301"/>
    </location>
</feature>
<dbReference type="EC" id="3.4.19.12" evidence="1"/>
<dbReference type="PROSITE" id="PS00972">
    <property type="entry name" value="USP_1"/>
    <property type="match status" value="1"/>
</dbReference>
<dbReference type="GO" id="GO:0005634">
    <property type="term" value="C:nucleus"/>
    <property type="evidence" value="ECO:0007669"/>
    <property type="project" value="TreeGrafter"/>
</dbReference>
<dbReference type="Proteomes" id="UP001149090">
    <property type="component" value="Unassembled WGS sequence"/>
</dbReference>
<keyword evidence="1" id="KW-0833">Ubl conjugation pathway</keyword>
<keyword evidence="1" id="KW-0788">Thiol protease</keyword>
<dbReference type="AlphaFoldDB" id="A0A9Q0L5D3"/>
<comment type="catalytic activity">
    <reaction evidence="1">
        <text>Thiol-dependent hydrolysis of ester, thioester, amide, peptide and isopeptide bonds formed by the C-terminal Gly of ubiquitin (a 76-residue protein attached to proteins as an intracellular targeting signal).</text>
        <dbReference type="EC" id="3.4.19.12"/>
    </reaction>
</comment>
<evidence type="ECO:0000313" key="5">
    <source>
        <dbReference type="Proteomes" id="UP001149090"/>
    </source>
</evidence>
<dbReference type="InterPro" id="IPR038765">
    <property type="entry name" value="Papain-like_cys_pep_sf"/>
</dbReference>
<dbReference type="GO" id="GO:0004843">
    <property type="term" value="F:cysteine-type deubiquitinase activity"/>
    <property type="evidence" value="ECO:0007669"/>
    <property type="project" value="UniProtKB-UniRule"/>
</dbReference>
<comment type="caution">
    <text evidence="4">The sequence shown here is derived from an EMBL/GenBank/DDBJ whole genome shotgun (WGS) entry which is preliminary data.</text>
</comment>
<dbReference type="SUPFAM" id="SSF54001">
    <property type="entry name" value="Cysteine proteinases"/>
    <property type="match status" value="1"/>
</dbReference>
<reference evidence="4" key="1">
    <citation type="submission" date="2022-10" db="EMBL/GenBank/DDBJ databases">
        <title>Novel sulphate-reducing endosymbionts in the free-living metamonad Anaeramoeba.</title>
        <authorList>
            <person name="Jerlstrom-Hultqvist J."/>
            <person name="Cepicka I."/>
            <person name="Gallot-Lavallee L."/>
            <person name="Salas-Leiva D."/>
            <person name="Curtis B.A."/>
            <person name="Zahonova K."/>
            <person name="Pipaliya S."/>
            <person name="Dacks J."/>
            <person name="Roger A.J."/>
        </authorList>
    </citation>
    <scope>NUCLEOTIDE SEQUENCE</scope>
    <source>
        <strain evidence="4">BMAN</strain>
    </source>
</reference>
<gene>
    <name evidence="4" type="ORF">M0811_13457</name>
</gene>
<dbReference type="GO" id="GO:0005829">
    <property type="term" value="C:cytosol"/>
    <property type="evidence" value="ECO:0007669"/>
    <property type="project" value="TreeGrafter"/>
</dbReference>
<dbReference type="InterPro" id="IPR018200">
    <property type="entry name" value="USP_CS"/>
</dbReference>
<dbReference type="PANTHER" id="PTHR24006">
    <property type="entry name" value="UBIQUITIN CARBOXYL-TERMINAL HYDROLASE"/>
    <property type="match status" value="1"/>
</dbReference>
<accession>A0A9Q0L5D3</accession>
<dbReference type="InterPro" id="IPR001394">
    <property type="entry name" value="Peptidase_C19_UCH"/>
</dbReference>
<comment type="similarity">
    <text evidence="1">Belongs to the peptidase C19 family.</text>
</comment>
<name>A0A9Q0L5D3_ANAIG</name>
<evidence type="ECO:0000256" key="1">
    <source>
        <dbReference type="RuleBase" id="RU366025"/>
    </source>
</evidence>
<dbReference type="EMBL" id="JAPDFW010000139">
    <property type="protein sequence ID" value="KAJ5066602.1"/>
    <property type="molecule type" value="Genomic_DNA"/>
</dbReference>
<evidence type="ECO:0000313" key="4">
    <source>
        <dbReference type="EMBL" id="KAJ5066602.1"/>
    </source>
</evidence>
<dbReference type="OrthoDB" id="2420415at2759"/>
<sequence length="605" mass="71633">MYQLQKSSSFSVLNPKNLIRQNQTPVGLSNIGNTCFINALLQVYFMIPYFRKSILQKTPHEIEWKTQTKYFEKEYPYYPFILELQRLFSYLILSSKKYYNPLLALTRFFEIQQKQLLTFGNQEDITEFNSIFCEFVNEGLKSCDPKKNSKTKTAIEKLFEGKERHYIEGTEEQSKTKFSHVQTNKFLQIILSVESGDLYSSLNQYTSKTEIEFTNRNKPTINTTKQIKFARLPPMMIFQLQRAQFDPKSKSMFKNSSPFVFEEIIYMDRFMEENSDAQIDAQESEQKIKKLEQEITHMRDFNDLNLPLADLLGNTARYFRDEFKPKKDFPDFPLTQLTELLINEEYRVRSKFDKKEKKLADLKSLRRKSFEDMKKIPYKLFAVLLHSGLTSNSGHYYSFVNEPTTQKWWKFNDHFVSEVTLSEVFNTSIGDSVSSAYVLFYRKVEFDSVSNLELNSSQIRKRFFNLSNCEQYIPNELKQEIDFDNKVFSQQLSEYEILQNPEMAKEIQSMKKSIDKKFLQKQQIIQHDKDPEKDLEKDPGLLDFSFFVLNNFKDFVACKYLIALESFPLQKDLFNLIIEANIDSNTMDKQLQIYNQAWFATFKLC</sequence>
<dbReference type="InterPro" id="IPR050164">
    <property type="entry name" value="Peptidase_C19"/>
</dbReference>